<dbReference type="PANTHER" id="PTHR13016">
    <property type="entry name" value="AMMECR1 HOMOLOG"/>
    <property type="match status" value="1"/>
</dbReference>
<reference evidence="2 3" key="1">
    <citation type="submission" date="2018-06" db="EMBL/GenBank/DDBJ databases">
        <title>Extensive metabolic versatility and redundancy in microbially diverse, dynamic hydrothermal sediments.</title>
        <authorList>
            <person name="Dombrowski N."/>
            <person name="Teske A."/>
            <person name="Baker B.J."/>
        </authorList>
    </citation>
    <scope>NUCLEOTIDE SEQUENCE [LARGE SCALE GENOMIC DNA]</scope>
    <source>
        <strain evidence="2">B36_G15</strain>
    </source>
</reference>
<dbReference type="Gene3D" id="3.30.1490.150">
    <property type="entry name" value="Hypothetical protein ph0010, domain 2"/>
    <property type="match status" value="1"/>
</dbReference>
<dbReference type="NCBIfam" id="TIGR00296">
    <property type="entry name" value="TIGR00296 family protein"/>
    <property type="match status" value="1"/>
</dbReference>
<evidence type="ECO:0000313" key="3">
    <source>
        <dbReference type="Proteomes" id="UP000268469"/>
    </source>
</evidence>
<dbReference type="InterPro" id="IPR002733">
    <property type="entry name" value="AMMECR1_domain"/>
</dbReference>
<dbReference type="EMBL" id="QNBE01000007">
    <property type="protein sequence ID" value="RKX71508.1"/>
    <property type="molecule type" value="Genomic_DNA"/>
</dbReference>
<dbReference type="SUPFAM" id="SSF143447">
    <property type="entry name" value="AMMECR1-like"/>
    <property type="match status" value="1"/>
</dbReference>
<dbReference type="PROSITE" id="PS51112">
    <property type="entry name" value="AMMECR1"/>
    <property type="match status" value="1"/>
</dbReference>
<dbReference type="InterPro" id="IPR027623">
    <property type="entry name" value="AmmeMemoSam_A"/>
</dbReference>
<dbReference type="PANTHER" id="PTHR13016:SF0">
    <property type="entry name" value="AMME SYNDROME CANDIDATE GENE 1 PROTEIN"/>
    <property type="match status" value="1"/>
</dbReference>
<dbReference type="HAMAP" id="MF_00645">
    <property type="entry name" value="AMMECR1"/>
    <property type="match status" value="1"/>
</dbReference>
<dbReference type="Proteomes" id="UP000268469">
    <property type="component" value="Unassembled WGS sequence"/>
</dbReference>
<proteinExistence type="inferred from homology"/>
<dbReference type="InterPro" id="IPR023473">
    <property type="entry name" value="AMMECR1"/>
</dbReference>
<dbReference type="InterPro" id="IPR036071">
    <property type="entry name" value="AMMECR1_dom_sf"/>
</dbReference>
<gene>
    <name evidence="2" type="ORF">DRP53_01245</name>
</gene>
<dbReference type="NCBIfam" id="TIGR04335">
    <property type="entry name" value="AmmeMemoSam_A"/>
    <property type="match status" value="1"/>
</dbReference>
<dbReference type="InterPro" id="IPR023472">
    <property type="entry name" value="Uncharacterised_MJ0810"/>
</dbReference>
<name>A0A660SL22_UNCW3</name>
<dbReference type="Gene3D" id="3.30.700.20">
    <property type="entry name" value="Hypothetical protein ph0010, domain 1"/>
    <property type="match status" value="1"/>
</dbReference>
<accession>A0A660SL22</accession>
<evidence type="ECO:0000313" key="2">
    <source>
        <dbReference type="EMBL" id="RKX71508.1"/>
    </source>
</evidence>
<comment type="caution">
    <text evidence="2">The sequence shown here is derived from an EMBL/GenBank/DDBJ whole genome shotgun (WGS) entry which is preliminary data.</text>
</comment>
<organism evidence="2 3">
    <name type="scientific">candidate division WOR-3 bacterium</name>
    <dbReference type="NCBI Taxonomy" id="2052148"/>
    <lineage>
        <taxon>Bacteria</taxon>
        <taxon>Bacteria division WOR-3</taxon>
    </lineage>
</organism>
<sequence>MTFTEAAKNKLFQIAKSSIEAGLEGKKYNPEPDPELEGKYGVFVTLKINDQLRGCIGYIQPIKPLYQAVSEMAYAAAFSDPRFPPVTKEEVKRLRFEITILSPLERIHDINQIEVGKHGLFIKKGVFQGLLLPQVAIEENWDRMTFLRHTCLKAGLPEDGWHDAEIYTFTGTILKE</sequence>
<feature type="domain" description="AMMECR1" evidence="1">
    <location>
        <begin position="1"/>
        <end position="176"/>
    </location>
</feature>
<protein>
    <submittedName>
        <fullName evidence="2">AMMECR1 domain-containing protein</fullName>
    </submittedName>
</protein>
<dbReference type="InterPro" id="IPR027485">
    <property type="entry name" value="AMMECR1_N"/>
</dbReference>
<dbReference type="Pfam" id="PF01871">
    <property type="entry name" value="AMMECR1"/>
    <property type="match status" value="1"/>
</dbReference>
<evidence type="ECO:0000259" key="1">
    <source>
        <dbReference type="PROSITE" id="PS51112"/>
    </source>
</evidence>
<dbReference type="AlphaFoldDB" id="A0A660SL22"/>